<feature type="domain" description="Nbr1 FW" evidence="2">
    <location>
        <begin position="111"/>
        <end position="203"/>
    </location>
</feature>
<dbReference type="SUPFAM" id="SSF46934">
    <property type="entry name" value="UBA-like"/>
    <property type="match status" value="1"/>
</dbReference>
<evidence type="ECO:0000313" key="3">
    <source>
        <dbReference type="EMBL" id="KAJ0404414.1"/>
    </source>
</evidence>
<dbReference type="PANTHER" id="PTHR20930">
    <property type="entry name" value="OVARIAN CARCINOMA ANTIGEN CA125-RELATED"/>
    <property type="match status" value="1"/>
</dbReference>
<proteinExistence type="predicted"/>
<dbReference type="Gene3D" id="2.60.40.10">
    <property type="entry name" value="Immunoglobulins"/>
    <property type="match status" value="1"/>
</dbReference>
<gene>
    <name evidence="3" type="ORF">P43SY_007667</name>
</gene>
<dbReference type="CDD" id="cd14947">
    <property type="entry name" value="NBR1_like"/>
    <property type="match status" value="1"/>
</dbReference>
<organism evidence="3 4">
    <name type="scientific">Pythium insidiosum</name>
    <name type="common">Pythiosis disease agent</name>
    <dbReference type="NCBI Taxonomy" id="114742"/>
    <lineage>
        <taxon>Eukaryota</taxon>
        <taxon>Sar</taxon>
        <taxon>Stramenopiles</taxon>
        <taxon>Oomycota</taxon>
        <taxon>Peronosporomycetes</taxon>
        <taxon>Pythiales</taxon>
        <taxon>Pythiaceae</taxon>
        <taxon>Pythium</taxon>
    </lineage>
</organism>
<name>A0AAD5M740_PYTIN</name>
<dbReference type="Pfam" id="PF16158">
    <property type="entry name" value="N_BRCA1_IG"/>
    <property type="match status" value="1"/>
</dbReference>
<reference evidence="3" key="1">
    <citation type="submission" date="2021-12" db="EMBL/GenBank/DDBJ databases">
        <title>Prjna785345.</title>
        <authorList>
            <person name="Rujirawat T."/>
            <person name="Krajaejun T."/>
        </authorList>
    </citation>
    <scope>NUCLEOTIDE SEQUENCE</scope>
    <source>
        <strain evidence="3">Pi057C3</strain>
    </source>
</reference>
<dbReference type="Gene3D" id="1.10.8.10">
    <property type="entry name" value="DNA helicase RuvA subunit, C-terminal domain"/>
    <property type="match status" value="1"/>
</dbReference>
<keyword evidence="4" id="KW-1185">Reference proteome</keyword>
<dbReference type="InterPro" id="IPR032350">
    <property type="entry name" value="Nbr1_FW"/>
</dbReference>
<accession>A0AAD5M740</accession>
<sequence length="235" mass="24570">MADELLQMFQSITTSDHDELVDQFAFLLQVDVATASFFLESSNWNVETAVNTYLSTVEPPGYDPSGPPGASADADMAMDDGARPPVDSDAPGGAAQPLEARFVSELAPVGLPPQAVVNMQWSFVNTGGVAWPADTRLVFLQGDRLEGPAELAVGAVRPGVRIDSPVTLQMPPHSGTVAGCWRLVSSLVPGSVFGDPVWVTFTVGPSAAKHPELLLPVGGGVAPGVVATDEDMMDL</sequence>
<comment type="caution">
    <text evidence="3">The sequence shown here is derived from an EMBL/GenBank/DDBJ whole genome shotgun (WGS) entry which is preliminary data.</text>
</comment>
<dbReference type="InterPro" id="IPR039517">
    <property type="entry name" value="C6orf106_UBA-like"/>
</dbReference>
<protein>
    <recommendedName>
        <fullName evidence="2">Nbr1 FW domain-containing protein</fullName>
    </recommendedName>
</protein>
<dbReference type="CDD" id="cd14349">
    <property type="entry name" value="UBA_CF106"/>
    <property type="match status" value="1"/>
</dbReference>
<dbReference type="PANTHER" id="PTHR20930:SF0">
    <property type="entry name" value="PROTEIN ILRUN"/>
    <property type="match status" value="1"/>
</dbReference>
<evidence type="ECO:0000256" key="1">
    <source>
        <dbReference type="SAM" id="MobiDB-lite"/>
    </source>
</evidence>
<dbReference type="AlphaFoldDB" id="A0AAD5M740"/>
<dbReference type="Pfam" id="PF14555">
    <property type="entry name" value="UBA_4"/>
    <property type="match status" value="1"/>
</dbReference>
<dbReference type="Proteomes" id="UP001209570">
    <property type="component" value="Unassembled WGS sequence"/>
</dbReference>
<evidence type="ECO:0000313" key="4">
    <source>
        <dbReference type="Proteomes" id="UP001209570"/>
    </source>
</evidence>
<dbReference type="InterPro" id="IPR009060">
    <property type="entry name" value="UBA-like_sf"/>
</dbReference>
<dbReference type="EMBL" id="JAKCXM010000063">
    <property type="protein sequence ID" value="KAJ0404414.1"/>
    <property type="molecule type" value="Genomic_DNA"/>
</dbReference>
<evidence type="ECO:0000259" key="2">
    <source>
        <dbReference type="Pfam" id="PF16158"/>
    </source>
</evidence>
<feature type="region of interest" description="Disordered" evidence="1">
    <location>
        <begin position="57"/>
        <end position="92"/>
    </location>
</feature>
<dbReference type="InterPro" id="IPR013783">
    <property type="entry name" value="Ig-like_fold"/>
</dbReference>